<organism evidence="1 2">
    <name type="scientific">Neurospora hispaniola</name>
    <dbReference type="NCBI Taxonomy" id="588809"/>
    <lineage>
        <taxon>Eukaryota</taxon>
        <taxon>Fungi</taxon>
        <taxon>Dikarya</taxon>
        <taxon>Ascomycota</taxon>
        <taxon>Pezizomycotina</taxon>
        <taxon>Sordariomycetes</taxon>
        <taxon>Sordariomycetidae</taxon>
        <taxon>Sordariales</taxon>
        <taxon>Sordariaceae</taxon>
        <taxon>Neurospora</taxon>
    </lineage>
</organism>
<dbReference type="RefSeq" id="XP_062696162.1">
    <property type="nucleotide sequence ID" value="XM_062842054.1"/>
</dbReference>
<dbReference type="GeneID" id="87879676"/>
<dbReference type="AlphaFoldDB" id="A0AAJ0IDZ5"/>
<gene>
    <name evidence="1" type="ORF">B0T23DRAFT_96261</name>
</gene>
<accession>A0AAJ0IDZ5</accession>
<dbReference type="EMBL" id="JAULSX010000002">
    <property type="protein sequence ID" value="KAK3497898.1"/>
    <property type="molecule type" value="Genomic_DNA"/>
</dbReference>
<name>A0AAJ0IDZ5_9PEZI</name>
<comment type="caution">
    <text evidence="1">The sequence shown here is derived from an EMBL/GenBank/DDBJ whole genome shotgun (WGS) entry which is preliminary data.</text>
</comment>
<reference evidence="1 2" key="1">
    <citation type="journal article" date="2023" name="Mol. Phylogenet. Evol.">
        <title>Genome-scale phylogeny and comparative genomics of the fungal order Sordariales.</title>
        <authorList>
            <person name="Hensen N."/>
            <person name="Bonometti L."/>
            <person name="Westerberg I."/>
            <person name="Brannstrom I.O."/>
            <person name="Guillou S."/>
            <person name="Cros-Aarteil S."/>
            <person name="Calhoun S."/>
            <person name="Haridas S."/>
            <person name="Kuo A."/>
            <person name="Mondo S."/>
            <person name="Pangilinan J."/>
            <person name="Riley R."/>
            <person name="LaButti K."/>
            <person name="Andreopoulos B."/>
            <person name="Lipzen A."/>
            <person name="Chen C."/>
            <person name="Yan M."/>
            <person name="Daum C."/>
            <person name="Ng V."/>
            <person name="Clum A."/>
            <person name="Steindorff A."/>
            <person name="Ohm R.A."/>
            <person name="Martin F."/>
            <person name="Silar P."/>
            <person name="Natvig D.O."/>
            <person name="Lalanne C."/>
            <person name="Gautier V."/>
            <person name="Ament-Velasquez S.L."/>
            <person name="Kruys A."/>
            <person name="Hutchinson M.I."/>
            <person name="Powell A.J."/>
            <person name="Barry K."/>
            <person name="Miller A.N."/>
            <person name="Grigoriev I.V."/>
            <person name="Debuchy R."/>
            <person name="Gladieux P."/>
            <person name="Hiltunen Thoren M."/>
            <person name="Johannesson H."/>
        </authorList>
    </citation>
    <scope>NUCLEOTIDE SEQUENCE [LARGE SCALE GENOMIC DNA]</scope>
    <source>
        <strain evidence="1 2">FGSC 10403</strain>
    </source>
</reference>
<dbReference type="Proteomes" id="UP001285908">
    <property type="component" value="Unassembled WGS sequence"/>
</dbReference>
<evidence type="ECO:0000313" key="2">
    <source>
        <dbReference type="Proteomes" id="UP001285908"/>
    </source>
</evidence>
<evidence type="ECO:0000313" key="1">
    <source>
        <dbReference type="EMBL" id="KAK3497898.1"/>
    </source>
</evidence>
<keyword evidence="2" id="KW-1185">Reference proteome</keyword>
<sequence length="138" mass="15362">MSCPRHIVSVIWMSLCSWVIARGFEGFLVPFSLRWTTHLLHLAQTIGTLLYHRKPFGNLMLKILVSPGSSMYDTLSSGAPLLPHLSLIGRRADGSEWHCHTAAEINDPKCSGKAQARWALWLNVQVGRSKVAAKPDED</sequence>
<protein>
    <submittedName>
        <fullName evidence="1">Uncharacterized protein</fullName>
    </submittedName>
</protein>
<proteinExistence type="predicted"/>